<dbReference type="EMBL" id="JABFDY010000028">
    <property type="protein sequence ID" value="KAF7686689.1"/>
    <property type="molecule type" value="Genomic_DNA"/>
</dbReference>
<keyword evidence="5" id="KW-1185">Reference proteome</keyword>
<dbReference type="PANTHER" id="PTHR23035">
    <property type="entry name" value="CILIA- AND FLAGELLA-ASSOCIATED PROTEIN 97-RELATED"/>
    <property type="match status" value="1"/>
</dbReference>
<protein>
    <recommendedName>
        <fullName evidence="2">Cilia- and flagella-associated protein 97</fullName>
    </recommendedName>
</protein>
<dbReference type="GO" id="GO:0007283">
    <property type="term" value="P:spermatogenesis"/>
    <property type="evidence" value="ECO:0007669"/>
    <property type="project" value="TreeGrafter"/>
</dbReference>
<evidence type="ECO:0000313" key="5">
    <source>
        <dbReference type="Proteomes" id="UP000606274"/>
    </source>
</evidence>
<feature type="compositionally biased region" description="Polar residues" evidence="3">
    <location>
        <begin position="207"/>
        <end position="233"/>
    </location>
</feature>
<reference evidence="4" key="1">
    <citation type="submission" date="2020-08" db="EMBL/GenBank/DDBJ databases">
        <title>Chromosome-level assembly of Southern catfish (Silurus meridionalis) provides insights into visual adaptation to the nocturnal and benthic lifestyles.</title>
        <authorList>
            <person name="Zhang Y."/>
            <person name="Wang D."/>
            <person name="Peng Z."/>
        </authorList>
    </citation>
    <scope>NUCLEOTIDE SEQUENCE</scope>
    <source>
        <strain evidence="4">SWU-2019-XX</strain>
        <tissue evidence="4">Muscle</tissue>
    </source>
</reference>
<dbReference type="OrthoDB" id="515313at2759"/>
<evidence type="ECO:0000313" key="4">
    <source>
        <dbReference type="EMBL" id="KAF7686689.1"/>
    </source>
</evidence>
<feature type="compositionally biased region" description="Basic residues" evidence="3">
    <location>
        <begin position="151"/>
        <end position="170"/>
    </location>
</feature>
<sequence length="429" mass="48338">MYSPKELEGEVDHSFFDSDCDASEAQSEKPVHREKEDRDGTDEKFPDQSECSQIEKKVERHEELEKEKPGLEDQSSLDLKGGSDPKGQSRFKMADIFERKKKTEEETEDGKTSPLSHSDMSGSDLSDDSSRVSSEDDDDIHKNEDDDQRRQRNRAKKSGRKLFGFLRRHSSSSSSRERSPTPPGQDPADQKQRRQTSERIESDDTVTDVTPLSSPDVSPQQAFDLAPTTSTDPTLHVPPADTLDTAHEQHLVANTDDKKSVVLSMSRQMDSVLLVSSPVGSRRTVGSGQRKNYSFTSAEVRRIERENHRLLHELSRSSACFSSHAARRSSAPSSRLYHSGLNRMRDQERIQRENTALLKRLESVKATPGMSRSEQLTDFQRQAGYLRTPLFHIRPASGRTSKSSASPRRSRSEPVKPSTAPRPVKDMIF</sequence>
<gene>
    <name evidence="4" type="ORF">HF521_015082</name>
</gene>
<proteinExistence type="inferred from homology"/>
<feature type="compositionally biased region" description="Basic and acidic residues" evidence="3">
    <location>
        <begin position="188"/>
        <end position="202"/>
    </location>
</feature>
<dbReference type="Pfam" id="PF13879">
    <property type="entry name" value="Hmw_CFAP97"/>
    <property type="match status" value="1"/>
</dbReference>
<organism evidence="4 5">
    <name type="scientific">Silurus meridionalis</name>
    <name type="common">Southern catfish</name>
    <name type="synonym">Silurus soldatovi meridionalis</name>
    <dbReference type="NCBI Taxonomy" id="175797"/>
    <lineage>
        <taxon>Eukaryota</taxon>
        <taxon>Metazoa</taxon>
        <taxon>Chordata</taxon>
        <taxon>Craniata</taxon>
        <taxon>Vertebrata</taxon>
        <taxon>Euteleostomi</taxon>
        <taxon>Actinopterygii</taxon>
        <taxon>Neopterygii</taxon>
        <taxon>Teleostei</taxon>
        <taxon>Ostariophysi</taxon>
        <taxon>Siluriformes</taxon>
        <taxon>Siluridae</taxon>
        <taxon>Silurus</taxon>
    </lineage>
</organism>
<dbReference type="AlphaFoldDB" id="A0A8T0A4G7"/>
<dbReference type="InterPro" id="IPR029488">
    <property type="entry name" value="Hmw/CFAP97"/>
</dbReference>
<accession>A0A8T0A4G7</accession>
<comment type="similarity">
    <text evidence="1">Belongs to the CFAP97 family.</text>
</comment>
<evidence type="ECO:0000256" key="3">
    <source>
        <dbReference type="SAM" id="MobiDB-lite"/>
    </source>
</evidence>
<dbReference type="Proteomes" id="UP000606274">
    <property type="component" value="Unassembled WGS sequence"/>
</dbReference>
<feature type="compositionally biased region" description="Basic and acidic residues" evidence="3">
    <location>
        <begin position="26"/>
        <end position="71"/>
    </location>
</feature>
<name>A0A8T0A4G7_SILME</name>
<dbReference type="InterPro" id="IPR038791">
    <property type="entry name" value="Cfap97/Hemingway"/>
</dbReference>
<feature type="compositionally biased region" description="Basic and acidic residues" evidence="3">
    <location>
        <begin position="92"/>
        <end position="104"/>
    </location>
</feature>
<evidence type="ECO:0000256" key="2">
    <source>
        <dbReference type="ARBA" id="ARBA00021424"/>
    </source>
</evidence>
<feature type="compositionally biased region" description="Basic and acidic residues" evidence="3">
    <location>
        <begin position="1"/>
        <end position="16"/>
    </location>
</feature>
<feature type="compositionally biased region" description="Basic and acidic residues" evidence="3">
    <location>
        <begin position="128"/>
        <end position="150"/>
    </location>
</feature>
<evidence type="ECO:0000256" key="1">
    <source>
        <dbReference type="ARBA" id="ARBA00008315"/>
    </source>
</evidence>
<feature type="region of interest" description="Disordered" evidence="3">
    <location>
        <begin position="1"/>
        <end position="241"/>
    </location>
</feature>
<dbReference type="PANTHER" id="PTHR23035:SF1">
    <property type="entry name" value="CILIA- AND FLAGELLA-ASSOCIATED PROTEIN 97"/>
    <property type="match status" value="1"/>
</dbReference>
<comment type="caution">
    <text evidence="4">The sequence shown here is derived from an EMBL/GenBank/DDBJ whole genome shotgun (WGS) entry which is preliminary data.</text>
</comment>
<feature type="region of interest" description="Disordered" evidence="3">
    <location>
        <begin position="388"/>
        <end position="429"/>
    </location>
</feature>